<proteinExistence type="predicted"/>
<dbReference type="Proteomes" id="UP000827092">
    <property type="component" value="Unassembled WGS sequence"/>
</dbReference>
<organism evidence="1 2">
    <name type="scientific">Oedothorax gibbosus</name>
    <dbReference type="NCBI Taxonomy" id="931172"/>
    <lineage>
        <taxon>Eukaryota</taxon>
        <taxon>Metazoa</taxon>
        <taxon>Ecdysozoa</taxon>
        <taxon>Arthropoda</taxon>
        <taxon>Chelicerata</taxon>
        <taxon>Arachnida</taxon>
        <taxon>Araneae</taxon>
        <taxon>Araneomorphae</taxon>
        <taxon>Entelegynae</taxon>
        <taxon>Araneoidea</taxon>
        <taxon>Linyphiidae</taxon>
        <taxon>Erigoninae</taxon>
        <taxon>Oedothorax</taxon>
    </lineage>
</organism>
<protein>
    <submittedName>
        <fullName evidence="1">Uncharacterized protein</fullName>
    </submittedName>
</protein>
<accession>A0AAV6TKS6</accession>
<dbReference type="AlphaFoldDB" id="A0AAV6TKS6"/>
<sequence>MRIQFRSDYSSTYRGFSAKYSFIEFAPPTTIPPTIVTRSPREVLNDEVSLAKKKLVDWFLGLRRKGTQTKKWGHELPRIAVALFLADQDIFHTGNRTMYDMNYELTIQLLSKLQG</sequence>
<name>A0AAV6TKS6_9ARAC</name>
<reference evidence="1 2" key="1">
    <citation type="journal article" date="2022" name="Nat. Ecol. Evol.">
        <title>A masculinizing supergene underlies an exaggerated male reproductive morph in a spider.</title>
        <authorList>
            <person name="Hendrickx F."/>
            <person name="De Corte Z."/>
            <person name="Sonet G."/>
            <person name="Van Belleghem S.M."/>
            <person name="Kostlbacher S."/>
            <person name="Vangestel C."/>
        </authorList>
    </citation>
    <scope>NUCLEOTIDE SEQUENCE [LARGE SCALE GENOMIC DNA]</scope>
    <source>
        <strain evidence="1">W744_W776</strain>
    </source>
</reference>
<gene>
    <name evidence="1" type="ORF">JTE90_015478</name>
</gene>
<evidence type="ECO:0000313" key="1">
    <source>
        <dbReference type="EMBL" id="KAG8172283.1"/>
    </source>
</evidence>
<keyword evidence="2" id="KW-1185">Reference proteome</keyword>
<dbReference type="EMBL" id="JAFNEN010002881">
    <property type="protein sequence ID" value="KAG8172283.1"/>
    <property type="molecule type" value="Genomic_DNA"/>
</dbReference>
<comment type="caution">
    <text evidence="1">The sequence shown here is derived from an EMBL/GenBank/DDBJ whole genome shotgun (WGS) entry which is preliminary data.</text>
</comment>
<evidence type="ECO:0000313" key="2">
    <source>
        <dbReference type="Proteomes" id="UP000827092"/>
    </source>
</evidence>